<dbReference type="Pfam" id="PF02082">
    <property type="entry name" value="Rrf2"/>
    <property type="match status" value="1"/>
</dbReference>
<dbReference type="PROSITE" id="PS51197">
    <property type="entry name" value="HTH_RRF2_2"/>
    <property type="match status" value="1"/>
</dbReference>
<proteinExistence type="predicted"/>
<reference evidence="2 3" key="1">
    <citation type="submission" date="2019-04" db="EMBL/GenBank/DDBJ databases">
        <authorList>
            <person name="Poehlein A."/>
            <person name="Bengelsdorf F.R."/>
            <person name="Duerre P."/>
            <person name="Daniel R."/>
        </authorList>
    </citation>
    <scope>NUCLEOTIDE SEQUENCE [LARGE SCALE GENOMIC DNA]</scope>
    <source>
        <strain evidence="2 3">BS-1</strain>
    </source>
</reference>
<dbReference type="InterPro" id="IPR036388">
    <property type="entry name" value="WH-like_DNA-bd_sf"/>
</dbReference>
<dbReference type="Proteomes" id="UP000297714">
    <property type="component" value="Unassembled WGS sequence"/>
</dbReference>
<evidence type="ECO:0000313" key="2">
    <source>
        <dbReference type="EMBL" id="TGJ76264.1"/>
    </source>
</evidence>
<organism evidence="2 3">
    <name type="scientific">Caproiciproducens galactitolivorans</name>
    <dbReference type="NCBI Taxonomy" id="642589"/>
    <lineage>
        <taxon>Bacteria</taxon>
        <taxon>Bacillati</taxon>
        <taxon>Bacillota</taxon>
        <taxon>Clostridia</taxon>
        <taxon>Eubacteriales</taxon>
        <taxon>Acutalibacteraceae</taxon>
        <taxon>Caproiciproducens</taxon>
    </lineage>
</organism>
<evidence type="ECO:0000313" key="3">
    <source>
        <dbReference type="Proteomes" id="UP000297714"/>
    </source>
</evidence>
<dbReference type="PANTHER" id="PTHR33221">
    <property type="entry name" value="WINGED HELIX-TURN-HELIX TRANSCRIPTIONAL REGULATOR, RRF2 FAMILY"/>
    <property type="match status" value="1"/>
</dbReference>
<accession>A0A4Z0XXV6</accession>
<keyword evidence="1" id="KW-0238">DNA-binding</keyword>
<dbReference type="RefSeq" id="WP_135659833.1">
    <property type="nucleotide sequence ID" value="NZ_JAJUFJ010000003.1"/>
</dbReference>
<dbReference type="Gene3D" id="1.10.10.10">
    <property type="entry name" value="Winged helix-like DNA-binding domain superfamily/Winged helix DNA-binding domain"/>
    <property type="match status" value="1"/>
</dbReference>
<dbReference type="NCBIfam" id="TIGR00738">
    <property type="entry name" value="rrf2_super"/>
    <property type="match status" value="1"/>
</dbReference>
<dbReference type="GO" id="GO:0003700">
    <property type="term" value="F:DNA-binding transcription factor activity"/>
    <property type="evidence" value="ECO:0007669"/>
    <property type="project" value="TreeGrafter"/>
</dbReference>
<comment type="caution">
    <text evidence="2">The sequence shown here is derived from an EMBL/GenBank/DDBJ whole genome shotgun (WGS) entry which is preliminary data.</text>
</comment>
<dbReference type="PANTHER" id="PTHR33221:SF5">
    <property type="entry name" value="HTH-TYPE TRANSCRIPTIONAL REGULATOR ISCR"/>
    <property type="match status" value="1"/>
</dbReference>
<protein>
    <submittedName>
        <fullName evidence="2">HTH-type transcriptional regulator CymR</fullName>
    </submittedName>
</protein>
<dbReference type="GO" id="GO:0005829">
    <property type="term" value="C:cytosol"/>
    <property type="evidence" value="ECO:0007669"/>
    <property type="project" value="TreeGrafter"/>
</dbReference>
<dbReference type="EMBL" id="SRMQ01000007">
    <property type="protein sequence ID" value="TGJ76264.1"/>
    <property type="molecule type" value="Genomic_DNA"/>
</dbReference>
<dbReference type="SUPFAM" id="SSF46785">
    <property type="entry name" value="Winged helix' DNA-binding domain"/>
    <property type="match status" value="1"/>
</dbReference>
<keyword evidence="3" id="KW-1185">Reference proteome</keyword>
<dbReference type="InterPro" id="IPR036390">
    <property type="entry name" value="WH_DNA-bd_sf"/>
</dbReference>
<dbReference type="GO" id="GO:0003677">
    <property type="term" value="F:DNA binding"/>
    <property type="evidence" value="ECO:0007669"/>
    <property type="project" value="UniProtKB-KW"/>
</dbReference>
<dbReference type="AlphaFoldDB" id="A0A4Z0XXV6"/>
<gene>
    <name evidence="2" type="primary">cymR_1</name>
    <name evidence="2" type="ORF">CAGA_17280</name>
</gene>
<name>A0A4Z0XXV6_9FIRM</name>
<evidence type="ECO:0000256" key="1">
    <source>
        <dbReference type="ARBA" id="ARBA00023125"/>
    </source>
</evidence>
<dbReference type="OrthoDB" id="9808360at2"/>
<dbReference type="InterPro" id="IPR000944">
    <property type="entry name" value="Tscrpt_reg_Rrf2"/>
</dbReference>
<sequence>MKLSTKSRYALEGMLYMAVYGKDRLLTVKEIAAGTAVSPAYMEQIFFTLKKAGLVSTVRGAKGGFTLGYPENEITVGRIIRAIDGDLVPVSCVANLSSCKSKARSNCISRYVWIRISDAIAKTADKQTLEMLKDQFMKESDGAENEDIH</sequence>
<dbReference type="InterPro" id="IPR030489">
    <property type="entry name" value="TR_Rrf2-type_CS"/>
</dbReference>
<dbReference type="PROSITE" id="PS01332">
    <property type="entry name" value="HTH_RRF2_1"/>
    <property type="match status" value="1"/>
</dbReference>